<evidence type="ECO:0000256" key="3">
    <source>
        <dbReference type="ARBA" id="ARBA00023125"/>
    </source>
</evidence>
<feature type="domain" description="HTH lysR-type" evidence="5">
    <location>
        <begin position="6"/>
        <end position="63"/>
    </location>
</feature>
<reference evidence="6" key="1">
    <citation type="submission" date="2020-10" db="EMBL/GenBank/DDBJ databases">
        <authorList>
            <person name="Castelo-Branco R."/>
            <person name="Eusebio N."/>
            <person name="Adriana R."/>
            <person name="Vieira A."/>
            <person name="Brugerolle De Fraissinette N."/>
            <person name="Rezende De Castro R."/>
            <person name="Schneider M.P."/>
            <person name="Vasconcelos V."/>
            <person name="Leao P.N."/>
        </authorList>
    </citation>
    <scope>NUCLEOTIDE SEQUENCE</scope>
    <source>
        <strain evidence="6">LEGE 11480</strain>
    </source>
</reference>
<dbReference type="Pfam" id="PF03466">
    <property type="entry name" value="LysR_substrate"/>
    <property type="match status" value="1"/>
</dbReference>
<accession>A0A928VLF8</accession>
<keyword evidence="4" id="KW-0804">Transcription</keyword>
<dbReference type="Proteomes" id="UP000625316">
    <property type="component" value="Unassembled WGS sequence"/>
</dbReference>
<keyword evidence="2" id="KW-0805">Transcription regulation</keyword>
<dbReference type="AlphaFoldDB" id="A0A928VLF8"/>
<dbReference type="InterPro" id="IPR037402">
    <property type="entry name" value="YidZ_PBP2"/>
</dbReference>
<name>A0A928VLF8_9CYAN</name>
<proteinExistence type="inferred from homology"/>
<dbReference type="InterPro" id="IPR050389">
    <property type="entry name" value="LysR-type_TF"/>
</dbReference>
<keyword evidence="3" id="KW-0238">DNA-binding</keyword>
<comment type="caution">
    <text evidence="6">The sequence shown here is derived from an EMBL/GenBank/DDBJ whole genome shotgun (WGS) entry which is preliminary data.</text>
</comment>
<dbReference type="InterPro" id="IPR036390">
    <property type="entry name" value="WH_DNA-bd_sf"/>
</dbReference>
<dbReference type="SUPFAM" id="SSF53850">
    <property type="entry name" value="Periplasmic binding protein-like II"/>
    <property type="match status" value="1"/>
</dbReference>
<dbReference type="EMBL" id="JADEXQ010000004">
    <property type="protein sequence ID" value="MBE9028537.1"/>
    <property type="molecule type" value="Genomic_DNA"/>
</dbReference>
<evidence type="ECO:0000313" key="6">
    <source>
        <dbReference type="EMBL" id="MBE9028537.1"/>
    </source>
</evidence>
<evidence type="ECO:0000259" key="5">
    <source>
        <dbReference type="PROSITE" id="PS50931"/>
    </source>
</evidence>
<dbReference type="InterPro" id="IPR036388">
    <property type="entry name" value="WH-like_DNA-bd_sf"/>
</dbReference>
<dbReference type="GO" id="GO:0003677">
    <property type="term" value="F:DNA binding"/>
    <property type="evidence" value="ECO:0007669"/>
    <property type="project" value="UniProtKB-KW"/>
</dbReference>
<evidence type="ECO:0000256" key="2">
    <source>
        <dbReference type="ARBA" id="ARBA00023015"/>
    </source>
</evidence>
<organism evidence="6 7">
    <name type="scientific">Romeriopsis navalis LEGE 11480</name>
    <dbReference type="NCBI Taxonomy" id="2777977"/>
    <lineage>
        <taxon>Bacteria</taxon>
        <taxon>Bacillati</taxon>
        <taxon>Cyanobacteriota</taxon>
        <taxon>Cyanophyceae</taxon>
        <taxon>Leptolyngbyales</taxon>
        <taxon>Leptolyngbyaceae</taxon>
        <taxon>Romeriopsis</taxon>
        <taxon>Romeriopsis navalis</taxon>
    </lineage>
</organism>
<dbReference type="InterPro" id="IPR000847">
    <property type="entry name" value="LysR_HTH_N"/>
</dbReference>
<keyword evidence="7" id="KW-1185">Reference proteome</keyword>
<dbReference type="InterPro" id="IPR005119">
    <property type="entry name" value="LysR_subst-bd"/>
</dbReference>
<dbReference type="Gene3D" id="1.10.10.10">
    <property type="entry name" value="Winged helix-like DNA-binding domain superfamily/Winged helix DNA-binding domain"/>
    <property type="match status" value="1"/>
</dbReference>
<dbReference type="GO" id="GO:0003700">
    <property type="term" value="F:DNA-binding transcription factor activity"/>
    <property type="evidence" value="ECO:0007669"/>
    <property type="project" value="InterPro"/>
</dbReference>
<dbReference type="RefSeq" id="WP_264323361.1">
    <property type="nucleotide sequence ID" value="NZ_JADEXQ010000004.1"/>
</dbReference>
<dbReference type="PANTHER" id="PTHR30118:SF15">
    <property type="entry name" value="TRANSCRIPTIONAL REGULATORY PROTEIN"/>
    <property type="match status" value="1"/>
</dbReference>
<sequence length="308" mass="34491">MNLAGLDLNLLVVFDALIQERHVTRAGQRIGLSQPATSNALARLRKLTQDVLFIRTEGELRPTPVAIALAAQIQPALGQICHALTPELPFVPATSDRVFAIGLSDYTAFLLLPPLMQYLGEHAPDIVMQVRTGERGKLLRGLDTGEVDVICGIFPEQTPWHNSQLLWQEDFVCVCREQHGTIRQQLSLEEFVAADHLLVSIAEDRVGRVDRFLKQQNLTRHIALSVPHYLVAPFVLAQTDLVATLASRVAYSLRQSQSLKLLPLPIPLKPFSVFMRWHQSHDNDKAQMWLRSRLSEISQTLVEGNPVN</sequence>
<evidence type="ECO:0000256" key="4">
    <source>
        <dbReference type="ARBA" id="ARBA00023163"/>
    </source>
</evidence>
<gene>
    <name evidence="6" type="ORF">IQ266_02040</name>
</gene>
<dbReference type="PROSITE" id="PS50931">
    <property type="entry name" value="HTH_LYSR"/>
    <property type="match status" value="1"/>
</dbReference>
<dbReference type="CDD" id="cd08417">
    <property type="entry name" value="PBP2_Nitroaromatics_like"/>
    <property type="match status" value="1"/>
</dbReference>
<dbReference type="Pfam" id="PF00126">
    <property type="entry name" value="HTH_1"/>
    <property type="match status" value="1"/>
</dbReference>
<protein>
    <submittedName>
        <fullName evidence="6">LysR family transcriptional regulator</fullName>
    </submittedName>
</protein>
<evidence type="ECO:0000313" key="7">
    <source>
        <dbReference type="Proteomes" id="UP000625316"/>
    </source>
</evidence>
<dbReference type="SUPFAM" id="SSF46785">
    <property type="entry name" value="Winged helix' DNA-binding domain"/>
    <property type="match status" value="1"/>
</dbReference>
<evidence type="ECO:0000256" key="1">
    <source>
        <dbReference type="ARBA" id="ARBA00009437"/>
    </source>
</evidence>
<dbReference type="PANTHER" id="PTHR30118">
    <property type="entry name" value="HTH-TYPE TRANSCRIPTIONAL REGULATOR LEUO-RELATED"/>
    <property type="match status" value="1"/>
</dbReference>
<comment type="similarity">
    <text evidence="1">Belongs to the LysR transcriptional regulatory family.</text>
</comment>
<dbReference type="Gene3D" id="3.40.190.10">
    <property type="entry name" value="Periplasmic binding protein-like II"/>
    <property type="match status" value="2"/>
</dbReference>